<feature type="domain" description="RGS" evidence="17">
    <location>
        <begin position="388"/>
        <end position="489"/>
    </location>
</feature>
<dbReference type="Pfam" id="PF09128">
    <property type="entry name" value="RGS-like"/>
    <property type="match status" value="1"/>
</dbReference>
<dbReference type="Pfam" id="PF17838">
    <property type="entry name" value="PH_16"/>
    <property type="match status" value="1"/>
</dbReference>
<accession>A0A7E6EUK6</accession>
<evidence type="ECO:0000256" key="9">
    <source>
        <dbReference type="ARBA" id="ARBA00023054"/>
    </source>
</evidence>
<dbReference type="GO" id="GO:0016020">
    <property type="term" value="C:membrane"/>
    <property type="evidence" value="ECO:0007669"/>
    <property type="project" value="UniProtKB-SubCell"/>
</dbReference>
<dbReference type="PROSITE" id="PS00741">
    <property type="entry name" value="DH_1"/>
    <property type="match status" value="1"/>
</dbReference>
<name>A0A7E6EUK6_9MOLL</name>
<feature type="compositionally biased region" description="Low complexity" evidence="12">
    <location>
        <begin position="1517"/>
        <end position="1530"/>
    </location>
</feature>
<feature type="domain" description="PDZ" evidence="16">
    <location>
        <begin position="56"/>
        <end position="133"/>
    </location>
</feature>
<feature type="coiled-coil region" evidence="11">
    <location>
        <begin position="196"/>
        <end position="223"/>
    </location>
</feature>
<dbReference type="Gene3D" id="2.30.29.30">
    <property type="entry name" value="Pleckstrin-homology domain (PH domain)/Phosphotyrosine-binding domain (PTB)"/>
    <property type="match status" value="1"/>
</dbReference>
<dbReference type="CDD" id="cd13329">
    <property type="entry name" value="PH_RhoGEF"/>
    <property type="match status" value="1"/>
</dbReference>
<dbReference type="SUPFAM" id="SSF50156">
    <property type="entry name" value="PDZ domain-like"/>
    <property type="match status" value="1"/>
</dbReference>
<dbReference type="RefSeq" id="XP_036358635.1">
    <property type="nucleotide sequence ID" value="XM_036502742.1"/>
</dbReference>
<proteinExistence type="predicted"/>
<evidence type="ECO:0000256" key="1">
    <source>
        <dbReference type="ARBA" id="ARBA00004370"/>
    </source>
</evidence>
<feature type="compositionally biased region" description="Basic and acidic residues" evidence="12">
    <location>
        <begin position="720"/>
        <end position="765"/>
    </location>
</feature>
<feature type="region of interest" description="Disordered" evidence="12">
    <location>
        <begin position="1208"/>
        <end position="1228"/>
    </location>
</feature>
<dbReference type="GO" id="GO:0001664">
    <property type="term" value="F:G protein-coupled receptor binding"/>
    <property type="evidence" value="ECO:0007669"/>
    <property type="project" value="TreeGrafter"/>
</dbReference>
<feature type="compositionally biased region" description="Polar residues" evidence="12">
    <location>
        <begin position="799"/>
        <end position="808"/>
    </location>
</feature>
<evidence type="ECO:0000313" key="18">
    <source>
        <dbReference type="Proteomes" id="UP000515154"/>
    </source>
</evidence>
<dbReference type="InterPro" id="IPR036305">
    <property type="entry name" value="RGS_sf"/>
</dbReference>
<dbReference type="InterPro" id="IPR041020">
    <property type="entry name" value="PH_16"/>
</dbReference>
<dbReference type="GO" id="GO:0007186">
    <property type="term" value="P:G protein-coupled receptor signaling pathway"/>
    <property type="evidence" value="ECO:0007669"/>
    <property type="project" value="TreeGrafter"/>
</dbReference>
<dbReference type="CDD" id="cd23069">
    <property type="entry name" value="PDZ_ARHGEF11-12-like"/>
    <property type="match status" value="1"/>
</dbReference>
<feature type="domain" description="DH" evidence="14">
    <location>
        <begin position="848"/>
        <end position="1037"/>
    </location>
</feature>
<keyword evidence="9 11" id="KW-0175">Coiled coil</keyword>
<comment type="subcellular location">
    <subcellularLocation>
        <location evidence="2">Cytoplasm</location>
    </subcellularLocation>
    <subcellularLocation>
        <location evidence="1">Membrane</location>
    </subcellularLocation>
</comment>
<evidence type="ECO:0000259" key="14">
    <source>
        <dbReference type="PROSITE" id="PS50010"/>
    </source>
</evidence>
<keyword evidence="7" id="KW-0479">Metal-binding</keyword>
<keyword evidence="18" id="KW-1185">Reference proteome</keyword>
<feature type="region of interest" description="Disordered" evidence="12">
    <location>
        <begin position="273"/>
        <end position="355"/>
    </location>
</feature>
<feature type="compositionally biased region" description="Polar residues" evidence="12">
    <location>
        <begin position="691"/>
        <end position="701"/>
    </location>
</feature>
<dbReference type="GO" id="GO:0035556">
    <property type="term" value="P:intracellular signal transduction"/>
    <property type="evidence" value="ECO:0007669"/>
    <property type="project" value="InterPro"/>
</dbReference>
<evidence type="ECO:0000256" key="8">
    <source>
        <dbReference type="ARBA" id="ARBA00022833"/>
    </source>
</evidence>
<dbReference type="Proteomes" id="UP000515154">
    <property type="component" value="Linkage group LG5"/>
</dbReference>
<dbReference type="Pfam" id="PF00595">
    <property type="entry name" value="PDZ"/>
    <property type="match status" value="1"/>
</dbReference>
<evidence type="ECO:0000259" key="15">
    <source>
        <dbReference type="PROSITE" id="PS50081"/>
    </source>
</evidence>
<dbReference type="InterPro" id="IPR044926">
    <property type="entry name" value="RGS_subdomain_2"/>
</dbReference>
<dbReference type="PROSITE" id="PS50132">
    <property type="entry name" value="RGS"/>
    <property type="match status" value="1"/>
</dbReference>
<keyword evidence="4" id="KW-0963">Cytoplasm</keyword>
<dbReference type="GO" id="GO:0046872">
    <property type="term" value="F:metal ion binding"/>
    <property type="evidence" value="ECO:0007669"/>
    <property type="project" value="UniProtKB-KW"/>
</dbReference>
<dbReference type="SUPFAM" id="SSF48065">
    <property type="entry name" value="DBL homology domain (DH-domain)"/>
    <property type="match status" value="1"/>
</dbReference>
<dbReference type="InterPro" id="IPR000219">
    <property type="entry name" value="DH_dom"/>
</dbReference>
<feature type="compositionally biased region" description="Polar residues" evidence="12">
    <location>
        <begin position="1531"/>
        <end position="1544"/>
    </location>
</feature>
<feature type="compositionally biased region" description="Low complexity" evidence="12">
    <location>
        <begin position="1244"/>
        <end position="1263"/>
    </location>
</feature>
<sequence>MSLPESKRTSVGRKSSFRGLRLGSLRTVKDDQPVARKEAKPPIPVDSDSAGQLQRCVIIQKDEKGYGLTVSGDNPVFVQSVKPDGAASKAGVQQGDKIIKVNGTSALSLNHIEVVNLIKSGSYVALTLLGKSQGQIKAMESKENSSSSHRITAPRPVDHEKERNMRQQSIRTIEKMLILQQEECIRARKIYAKSPSEKNKEELNEKERTVNTLETRLRQLQSEFPSDFVELGLPDLSSGRLPGGSKHIKHGSVPASIYKTRDLVDIRDINVSRSKSDASSKASQVVAGETLGSSHSQLPPGYQQRDNTKERTSLTVGSPDTSGILDSPHASPSNSPTPVHLADMSSSNPDADRCGTEDGGTAAIMTMEEDDDDEVPTDEAENRLPFGNFEEVEKRNAYLSILLHYLISNDDPSALFFYIISDIYSSANGSSKELRKWAYEIYSTFLIQNAPLKVTIDENLVKIIDDVLNSKTDKEENLRSLFHDAKHDVRSAVNLMLNDFRNKQKLGLGNFYGVDELELDMDKSQEMKIIENYLVPHLESFTEEKAKCARDQALGWALATYLRHIGVTKLSYHSSVLDRVHSFVMKERKEKGIKLPGTKSKTKAYRNHQFVPQHYYQLTDCTVCSSPVWGVGFQGYQCSNCEWNVHKHCIESIDILCPQGRKKRTSGLMDKWGRKPSNTNAPHINQRRESCSPTQSGSSGVSGADEDVDSGFHSVNSIVKRFEKSPGENDDERHKRATDLGRSESLKDRPDQKGDRRTRRAKSDVDMDENTIKVLNNSGSSSTSSLHSARKISDKFFGSSDSPCNSNDADNEDPMVDDSDLEVEPELPHLTKVISEDLLRKMKPKEKKRQEVINELFYTERAHLRNMKILDKLFRKPMMQREYISQNLIDSLFPNLEELIKLHKSMNEEMKTRRKEHPVISGVGDILLRRFDGEAGEHFKKNCAIFCRNQSSALESLRLKQRKDQKFAQFLMESESSIMCRRLQLKDLIPAEMQRLTKYHLLIDNLLKYTTTSTEEYAMLEKINRLSKRILEYVNLAVQECENSHRLYELQRRLDKRPLENIPEFEEFKNFSLTDYKLIHEGFLTWHVNQTRNKNIDVHVVLLDKYLVFLQKQDDRLVLKCHDTAILVGGQGTDMRCKFTHRPILDIDKVLTRNVATNKKGFFVVYTSSKGPQIYELTAPSIEDQKKWFKCIQSAVDTYDKKMKSNTTVTASSTVSTPTTTNSTSITPTLTATTTTTATTAAVTATTTATTTPTTTTTTHSTTEAQRKIDSIGTDQLQPDTGGLKDKDVVEHLGQLTDERLNVEKADEAHQPEAHFAGPEDVIISDVAIARAESVQSPIEKLRQNEELVRKMLKDREKIIAELLNIPFDDYDHIVEMASEKAMGEKRRQQQQQQQQQFVDLQEVILACSDHSKELLEIMITTLPSHGLVANSTTTPDLHPTTDSLSAVATKGDNPQVAIPIPYSKLQDMNNKLNSLVTNMLSVIHDDERIRLREELKLAQEQVQQLLEAKRLMSAGTASMPSSLTMSASSRPHSMISTTSSASEQYEEPLPDPVDMAELKGPKETPTSSQPTPDQQMCDKNNSQQSTTKDSAESDNDFFQDVSSSLTEMPSVKPDAENDDQVPETSCESESCNTEEVKEQADNCSTTLADCDSIPHLNLCDDMESVYDMPDDTKHQSGHMEPLKI</sequence>
<keyword evidence="3" id="KW-0343">GTPase activation</keyword>
<evidence type="ECO:0000313" key="19">
    <source>
        <dbReference type="RefSeq" id="XP_036358635.1"/>
    </source>
</evidence>
<dbReference type="InterPro" id="IPR011993">
    <property type="entry name" value="PH-like_dom_sf"/>
</dbReference>
<dbReference type="SUPFAM" id="SSF57889">
    <property type="entry name" value="Cysteine-rich domain"/>
    <property type="match status" value="1"/>
</dbReference>
<dbReference type="InterPro" id="IPR001849">
    <property type="entry name" value="PH_domain"/>
</dbReference>
<evidence type="ECO:0000256" key="6">
    <source>
        <dbReference type="ARBA" id="ARBA00022658"/>
    </source>
</evidence>
<dbReference type="SMART" id="SM00109">
    <property type="entry name" value="C1"/>
    <property type="match status" value="1"/>
</dbReference>
<dbReference type="InterPro" id="IPR035899">
    <property type="entry name" value="DBL_dom_sf"/>
</dbReference>
<dbReference type="Gene3D" id="2.30.42.10">
    <property type="match status" value="1"/>
</dbReference>
<dbReference type="InterPro" id="IPR036034">
    <property type="entry name" value="PDZ_sf"/>
</dbReference>
<evidence type="ECO:0000256" key="7">
    <source>
        <dbReference type="ARBA" id="ARBA00022723"/>
    </source>
</evidence>
<dbReference type="PROSITE" id="PS50106">
    <property type="entry name" value="PDZ"/>
    <property type="match status" value="1"/>
</dbReference>
<evidence type="ECO:0000256" key="5">
    <source>
        <dbReference type="ARBA" id="ARBA00022553"/>
    </source>
</evidence>
<dbReference type="Pfam" id="PF00621">
    <property type="entry name" value="RhoGEF"/>
    <property type="match status" value="1"/>
</dbReference>
<feature type="compositionally biased region" description="Basic and acidic residues" evidence="12">
    <location>
        <begin position="27"/>
        <end position="40"/>
    </location>
</feature>
<dbReference type="PROSITE" id="PS50010">
    <property type="entry name" value="DH_2"/>
    <property type="match status" value="1"/>
</dbReference>
<dbReference type="PANTHER" id="PTHR45872">
    <property type="entry name" value="RHO GUANINE NUCLEOTIDE EXCHANGE FACTOR 2, ISOFORM D"/>
    <property type="match status" value="1"/>
</dbReference>
<dbReference type="SMART" id="SM00233">
    <property type="entry name" value="PH"/>
    <property type="match status" value="1"/>
</dbReference>
<keyword evidence="8" id="KW-0862">Zinc</keyword>
<dbReference type="InterPro" id="IPR046349">
    <property type="entry name" value="C1-like_sf"/>
</dbReference>
<gene>
    <name evidence="19" type="primary">LOC115211684</name>
</gene>
<dbReference type="SUPFAM" id="SSF50729">
    <property type="entry name" value="PH domain-like"/>
    <property type="match status" value="1"/>
</dbReference>
<dbReference type="Pfam" id="PF00130">
    <property type="entry name" value="C1_1"/>
    <property type="match status" value="1"/>
</dbReference>
<feature type="domain" description="PH" evidence="13">
    <location>
        <begin position="1077"/>
        <end position="1197"/>
    </location>
</feature>
<dbReference type="SMART" id="SM00325">
    <property type="entry name" value="RhoGEF"/>
    <property type="match status" value="1"/>
</dbReference>
<evidence type="ECO:0000259" key="16">
    <source>
        <dbReference type="PROSITE" id="PS50106"/>
    </source>
</evidence>
<dbReference type="InterPro" id="IPR002219">
    <property type="entry name" value="PKC_DAG/PE"/>
</dbReference>
<evidence type="ECO:0000256" key="12">
    <source>
        <dbReference type="SAM" id="MobiDB-lite"/>
    </source>
</evidence>
<evidence type="ECO:0000256" key="3">
    <source>
        <dbReference type="ARBA" id="ARBA00022468"/>
    </source>
</evidence>
<dbReference type="CDD" id="cd00160">
    <property type="entry name" value="RhoGEF"/>
    <property type="match status" value="1"/>
</dbReference>
<evidence type="ECO:0000259" key="13">
    <source>
        <dbReference type="PROSITE" id="PS50003"/>
    </source>
</evidence>
<dbReference type="GO" id="GO:0005085">
    <property type="term" value="F:guanyl-nucleotide exchange factor activity"/>
    <property type="evidence" value="ECO:0007669"/>
    <property type="project" value="UniProtKB-KW"/>
</dbReference>
<dbReference type="Gene3D" id="3.30.60.20">
    <property type="match status" value="1"/>
</dbReference>
<keyword evidence="5" id="KW-0597">Phosphoprotein</keyword>
<dbReference type="GO" id="GO:0005096">
    <property type="term" value="F:GTPase activator activity"/>
    <property type="evidence" value="ECO:0007669"/>
    <property type="project" value="UniProtKB-KW"/>
</dbReference>
<dbReference type="SUPFAM" id="SSF48097">
    <property type="entry name" value="Regulator of G-protein signaling, RGS"/>
    <property type="match status" value="1"/>
</dbReference>
<keyword evidence="6" id="KW-0344">Guanine-nucleotide releasing factor</keyword>
<feature type="region of interest" description="Disordered" evidence="12">
    <location>
        <begin position="665"/>
        <end position="816"/>
    </location>
</feature>
<reference evidence="19" key="1">
    <citation type="submission" date="2025-08" db="UniProtKB">
        <authorList>
            <consortium name="RefSeq"/>
        </authorList>
    </citation>
    <scope>IDENTIFICATION</scope>
</reference>
<keyword evidence="10" id="KW-0472">Membrane</keyword>
<feature type="compositionally biased region" description="Low complexity" evidence="12">
    <location>
        <begin position="1624"/>
        <end position="1634"/>
    </location>
</feature>
<dbReference type="PROSITE" id="PS00479">
    <property type="entry name" value="ZF_DAG_PE_1"/>
    <property type="match status" value="1"/>
</dbReference>
<evidence type="ECO:0000259" key="17">
    <source>
        <dbReference type="PROSITE" id="PS50132"/>
    </source>
</evidence>
<evidence type="ECO:0000256" key="10">
    <source>
        <dbReference type="ARBA" id="ARBA00023136"/>
    </source>
</evidence>
<dbReference type="CDD" id="cd20832">
    <property type="entry name" value="C1_ARHGEF-like"/>
    <property type="match status" value="1"/>
</dbReference>
<evidence type="ECO:0000256" key="11">
    <source>
        <dbReference type="SAM" id="Coils"/>
    </source>
</evidence>
<evidence type="ECO:0000256" key="4">
    <source>
        <dbReference type="ARBA" id="ARBA00022490"/>
    </source>
</evidence>
<dbReference type="SMART" id="SM00228">
    <property type="entry name" value="PDZ"/>
    <property type="match status" value="1"/>
</dbReference>
<dbReference type="InterPro" id="IPR016137">
    <property type="entry name" value="RGS"/>
</dbReference>
<evidence type="ECO:0000256" key="2">
    <source>
        <dbReference type="ARBA" id="ARBA00004496"/>
    </source>
</evidence>
<dbReference type="Gene3D" id="1.10.167.10">
    <property type="entry name" value="Regulator of G-protein Signalling 4, domain 2"/>
    <property type="match status" value="1"/>
</dbReference>
<feature type="compositionally biased region" description="Polar residues" evidence="12">
    <location>
        <begin position="1565"/>
        <end position="1589"/>
    </location>
</feature>
<dbReference type="InterPro" id="IPR001331">
    <property type="entry name" value="GDS_CDC24_CS"/>
</dbReference>
<feature type="domain" description="Phorbol-ester/DAG-type" evidence="15">
    <location>
        <begin position="607"/>
        <end position="657"/>
    </location>
</feature>
<feature type="region of interest" description="Disordered" evidence="12">
    <location>
        <begin position="1516"/>
        <end position="1635"/>
    </location>
</feature>
<dbReference type="FunFam" id="2.30.42.10:FF:000033">
    <property type="entry name" value="Rho guanine nucleotide exchange factor (GEF) 11"/>
    <property type="match status" value="1"/>
</dbReference>
<dbReference type="PANTHER" id="PTHR45872:SF2">
    <property type="entry name" value="RHO GUANINE NUCLEOTIDE EXCHANGE FACTOR 2, ISOFORM D"/>
    <property type="match status" value="1"/>
</dbReference>
<organism evidence="18 19">
    <name type="scientific">Octopus sinensis</name>
    <name type="common">East Asian common octopus</name>
    <dbReference type="NCBI Taxonomy" id="2607531"/>
    <lineage>
        <taxon>Eukaryota</taxon>
        <taxon>Metazoa</taxon>
        <taxon>Spiralia</taxon>
        <taxon>Lophotrochozoa</taxon>
        <taxon>Mollusca</taxon>
        <taxon>Cephalopoda</taxon>
        <taxon>Coleoidea</taxon>
        <taxon>Octopodiformes</taxon>
        <taxon>Octopoda</taxon>
        <taxon>Incirrata</taxon>
        <taxon>Octopodidae</taxon>
        <taxon>Octopus</taxon>
    </lineage>
</organism>
<protein>
    <submittedName>
        <fullName evidence="19">Rho guanine nucleotide exchange factor 12-like isoform X1</fullName>
    </submittedName>
</protein>
<dbReference type="InterPro" id="IPR015212">
    <property type="entry name" value="RGS-like_dom"/>
</dbReference>
<dbReference type="PROSITE" id="PS50081">
    <property type="entry name" value="ZF_DAG_PE_2"/>
    <property type="match status" value="1"/>
</dbReference>
<feature type="compositionally biased region" description="Low complexity" evidence="12">
    <location>
        <begin position="778"/>
        <end position="787"/>
    </location>
</feature>
<feature type="region of interest" description="Disordered" evidence="12">
    <location>
        <begin position="1244"/>
        <end position="1285"/>
    </location>
</feature>
<feature type="region of interest" description="Disordered" evidence="12">
    <location>
        <begin position="1"/>
        <end position="48"/>
    </location>
</feature>
<dbReference type="InterPro" id="IPR001478">
    <property type="entry name" value="PDZ"/>
</dbReference>
<dbReference type="PROSITE" id="PS50003">
    <property type="entry name" value="PH_DOMAIN"/>
    <property type="match status" value="1"/>
</dbReference>
<dbReference type="Gene3D" id="1.20.900.10">
    <property type="entry name" value="Dbl homology (DH) domain"/>
    <property type="match status" value="1"/>
</dbReference>
<dbReference type="GO" id="GO:0005737">
    <property type="term" value="C:cytoplasm"/>
    <property type="evidence" value="ECO:0007669"/>
    <property type="project" value="UniProtKB-SubCell"/>
</dbReference>